<feature type="chain" id="PRO_5039204597" evidence="3">
    <location>
        <begin position="26"/>
        <end position="128"/>
    </location>
</feature>
<keyword evidence="3" id="KW-0732">Signal</keyword>
<name>A0A7K3QUQ7_9ACTN</name>
<feature type="compositionally biased region" description="Low complexity" evidence="1">
    <location>
        <begin position="40"/>
        <end position="53"/>
    </location>
</feature>
<evidence type="ECO:0000313" key="4">
    <source>
        <dbReference type="EMBL" id="NEB93563.1"/>
    </source>
</evidence>
<dbReference type="EMBL" id="JAAGMR010000206">
    <property type="protein sequence ID" value="NEB93563.1"/>
    <property type="molecule type" value="Genomic_DNA"/>
</dbReference>
<proteinExistence type="predicted"/>
<dbReference type="AlphaFoldDB" id="A0A7K3QUQ7"/>
<reference evidence="4 5" key="1">
    <citation type="submission" date="2020-01" db="EMBL/GenBank/DDBJ databases">
        <title>Insect and environment-associated Actinomycetes.</title>
        <authorList>
            <person name="Currrie C."/>
            <person name="Chevrette M."/>
            <person name="Carlson C."/>
            <person name="Stubbendieck R."/>
            <person name="Wendt-Pienkowski E."/>
        </authorList>
    </citation>
    <scope>NUCLEOTIDE SEQUENCE [LARGE SCALE GENOMIC DNA]</scope>
    <source>
        <strain evidence="4 5">SID7754</strain>
    </source>
</reference>
<accession>A0A7K3QUQ7</accession>
<feature type="region of interest" description="Disordered" evidence="1">
    <location>
        <begin position="24"/>
        <end position="103"/>
    </location>
</feature>
<protein>
    <submittedName>
        <fullName evidence="4">Tat pathway signal sequence domain protein</fullName>
    </submittedName>
</protein>
<evidence type="ECO:0000256" key="2">
    <source>
        <dbReference type="SAM" id="Phobius"/>
    </source>
</evidence>
<keyword evidence="2" id="KW-1133">Transmembrane helix</keyword>
<organism evidence="4 5">
    <name type="scientific">Streptomyces bauhiniae</name>
    <dbReference type="NCBI Taxonomy" id="2340725"/>
    <lineage>
        <taxon>Bacteria</taxon>
        <taxon>Bacillati</taxon>
        <taxon>Actinomycetota</taxon>
        <taxon>Actinomycetes</taxon>
        <taxon>Kitasatosporales</taxon>
        <taxon>Streptomycetaceae</taxon>
        <taxon>Streptomyces</taxon>
    </lineage>
</organism>
<evidence type="ECO:0000256" key="1">
    <source>
        <dbReference type="SAM" id="MobiDB-lite"/>
    </source>
</evidence>
<evidence type="ECO:0000256" key="3">
    <source>
        <dbReference type="SAM" id="SignalP"/>
    </source>
</evidence>
<feature type="transmembrane region" description="Helical" evidence="2">
    <location>
        <begin position="100"/>
        <end position="120"/>
    </location>
</feature>
<dbReference type="RefSeq" id="WP_164189968.1">
    <property type="nucleotide sequence ID" value="NZ_JAAGMR010000206.1"/>
</dbReference>
<feature type="signal peptide" evidence="3">
    <location>
        <begin position="1"/>
        <end position="25"/>
    </location>
</feature>
<evidence type="ECO:0000313" key="5">
    <source>
        <dbReference type="Proteomes" id="UP000470520"/>
    </source>
</evidence>
<feature type="compositionally biased region" description="Low complexity" evidence="1">
    <location>
        <begin position="85"/>
        <end position="100"/>
    </location>
</feature>
<dbReference type="Proteomes" id="UP000470520">
    <property type="component" value="Unassembled WGS sequence"/>
</dbReference>
<keyword evidence="2" id="KW-0472">Membrane</keyword>
<sequence>MRRTVLSATAVAWVAVLASAVPAFAGGANSSPTPRPATDAPSARPSAEPSAVPTQVPSRAATPVPSVAPSEGRGQVGVVPSGAPDTGVTTGSDSSGSDGMLIGGGSAGVLAVGGAAVFLVRRRRATGA</sequence>
<gene>
    <name evidence="4" type="ORF">G3I21_18030</name>
</gene>
<keyword evidence="2" id="KW-0812">Transmembrane</keyword>
<comment type="caution">
    <text evidence="4">The sequence shown here is derived from an EMBL/GenBank/DDBJ whole genome shotgun (WGS) entry which is preliminary data.</text>
</comment>